<accession>Q164D5</accession>
<evidence type="ECO:0000256" key="6">
    <source>
        <dbReference type="ARBA" id="ARBA00038095"/>
    </source>
</evidence>
<evidence type="ECO:0000313" key="11">
    <source>
        <dbReference type="EMBL" id="ABG32658.1"/>
    </source>
</evidence>
<dbReference type="Gene3D" id="3.40.630.30">
    <property type="match status" value="1"/>
</dbReference>
<evidence type="ECO:0000256" key="9">
    <source>
        <dbReference type="ARBA" id="ARBA00045724"/>
    </source>
</evidence>
<dbReference type="RefSeq" id="WP_011569274.1">
    <property type="nucleotide sequence ID" value="NC_008209.1"/>
</dbReference>
<dbReference type="OrthoDB" id="9787072at2"/>
<proteinExistence type="inferred from homology"/>
<keyword evidence="4" id="KW-0443">Lipid metabolism</keyword>
<dbReference type="STRING" id="375451.RD1_3150"/>
<evidence type="ECO:0000256" key="5">
    <source>
        <dbReference type="ARBA" id="ARBA00023315"/>
    </source>
</evidence>
<comment type="function">
    <text evidence="9">Catalyzes the first step in the biosynthesis of ornithine lipids, which are phosphorus-free membrane lipids. Catalyzes the 3-hydroxyacyl-acyl carrier protein-dependent acylation of ornithine to form lyso-ornithine lipid (LOL).</text>
</comment>
<comment type="catalytic activity">
    <reaction evidence="10">
        <text>a (3R)-hydroxyacyl-[ACP] + L-ornithine = a lyso-ornithine lipid + holo-[ACP] + H(+)</text>
        <dbReference type="Rhea" id="RHEA:20633"/>
        <dbReference type="Rhea" id="RHEA-COMP:9685"/>
        <dbReference type="Rhea" id="RHEA-COMP:9945"/>
        <dbReference type="ChEBI" id="CHEBI:15378"/>
        <dbReference type="ChEBI" id="CHEBI:46911"/>
        <dbReference type="ChEBI" id="CHEBI:64479"/>
        <dbReference type="ChEBI" id="CHEBI:78827"/>
        <dbReference type="ChEBI" id="CHEBI:138482"/>
        <dbReference type="EC" id="2.3.2.30"/>
    </reaction>
    <physiologicalReaction direction="left-to-right" evidence="10">
        <dbReference type="Rhea" id="RHEA:20634"/>
    </physiologicalReaction>
</comment>
<dbReference type="InterPro" id="IPR016181">
    <property type="entry name" value="Acyl_CoA_acyltransferase"/>
</dbReference>
<dbReference type="EMBL" id="CP000362">
    <property type="protein sequence ID" value="ABG32658.1"/>
    <property type="molecule type" value="Genomic_DNA"/>
</dbReference>
<dbReference type="HOGENOM" id="CLU_058962_1_1_5"/>
<dbReference type="KEGG" id="rde:RD1_3150"/>
<comment type="similarity">
    <text evidence="6">Belongs to the acetyltransferase family. OlsB subfamily.</text>
</comment>
<evidence type="ECO:0000256" key="3">
    <source>
        <dbReference type="ARBA" id="ARBA00022679"/>
    </source>
</evidence>
<dbReference type="EC" id="2.3.2.30" evidence="7"/>
<gene>
    <name evidence="11" type="ordered locus">RD1_3150</name>
</gene>
<dbReference type="GO" id="GO:0043810">
    <property type="term" value="F:ornithine-acyl [acyl carrier protein] N-acyltransferase activity"/>
    <property type="evidence" value="ECO:0007669"/>
    <property type="project" value="UniProtKB-EC"/>
</dbReference>
<dbReference type="GO" id="GO:0006629">
    <property type="term" value="P:lipid metabolic process"/>
    <property type="evidence" value="ECO:0007669"/>
    <property type="project" value="UniProtKB-KW"/>
</dbReference>
<dbReference type="InterPro" id="IPR052351">
    <property type="entry name" value="Ornithine_N-alpha-AT"/>
</dbReference>
<evidence type="ECO:0000256" key="4">
    <source>
        <dbReference type="ARBA" id="ARBA00023098"/>
    </source>
</evidence>
<evidence type="ECO:0000256" key="10">
    <source>
        <dbReference type="ARBA" id="ARBA00047785"/>
    </source>
</evidence>
<organism evidence="11 12">
    <name type="scientific">Roseobacter denitrificans (strain ATCC 33942 / OCh 114)</name>
    <name type="common">Erythrobacter sp. (strain OCh 114)</name>
    <name type="synonym">Roseobacter denitrificans</name>
    <dbReference type="NCBI Taxonomy" id="375451"/>
    <lineage>
        <taxon>Bacteria</taxon>
        <taxon>Pseudomonadati</taxon>
        <taxon>Pseudomonadota</taxon>
        <taxon>Alphaproteobacteria</taxon>
        <taxon>Rhodobacterales</taxon>
        <taxon>Roseobacteraceae</taxon>
        <taxon>Roseobacter</taxon>
    </lineage>
</organism>
<dbReference type="Pfam" id="PF13444">
    <property type="entry name" value="Acetyltransf_5"/>
    <property type="match status" value="1"/>
</dbReference>
<sequence length="241" mass="26520">MERGRYRATLVHDGAVVARAQIFRAACFGVQATHDRDAYDPRCIHVLITETDSGAAVCCFRMLHLTPSDITQSYSAQFYDLSPLERYCGDMLEVGRFCLRPGCVDPDVLRLAWAVLTARVDALGVAFLFGCSSFQGTVPALYDACFALLAHRHIAPCQWLPGVKVAEHVALACNDSAGPDHKRAMTQTPPLLRSYLGLGAWVSDHAVIDRQMDTMHVFTGVEVALIPPARKRALRYLVGTQ</sequence>
<dbReference type="Proteomes" id="UP000007029">
    <property type="component" value="Chromosome"/>
</dbReference>
<dbReference type="PANTHER" id="PTHR37323:SF1">
    <property type="entry name" value="L-ORNITHINE N(ALPHA)-ACYLTRANSFERASE"/>
    <property type="match status" value="1"/>
</dbReference>
<keyword evidence="12" id="KW-1185">Reference proteome</keyword>
<keyword evidence="2" id="KW-0444">Lipid biosynthesis</keyword>
<evidence type="ECO:0000313" key="12">
    <source>
        <dbReference type="Proteomes" id="UP000007029"/>
    </source>
</evidence>
<dbReference type="AlphaFoldDB" id="Q164D5"/>
<evidence type="ECO:0000256" key="1">
    <source>
        <dbReference type="ARBA" id="ARBA00005189"/>
    </source>
</evidence>
<keyword evidence="5" id="KW-0012">Acyltransferase</keyword>
<comment type="pathway">
    <text evidence="1">Lipid metabolism.</text>
</comment>
<dbReference type="eggNOG" id="COG3176">
    <property type="taxonomic scope" value="Bacteria"/>
</dbReference>
<evidence type="ECO:0000256" key="7">
    <source>
        <dbReference type="ARBA" id="ARBA00039058"/>
    </source>
</evidence>
<dbReference type="SUPFAM" id="SSF55729">
    <property type="entry name" value="Acyl-CoA N-acyltransferases (Nat)"/>
    <property type="match status" value="1"/>
</dbReference>
<evidence type="ECO:0000256" key="2">
    <source>
        <dbReference type="ARBA" id="ARBA00022516"/>
    </source>
</evidence>
<protein>
    <recommendedName>
        <fullName evidence="8">L-ornithine N(alpha)-acyltransferase</fullName>
        <ecNumber evidence="7">2.3.2.30</ecNumber>
    </recommendedName>
</protein>
<name>Q164D5_ROSDO</name>
<reference evidence="11 12" key="1">
    <citation type="journal article" date="2007" name="J. Bacteriol.">
        <title>The complete genome sequence of Roseobacter denitrificans reveals a mixotrophic rather than photosynthetic metabolism.</title>
        <authorList>
            <person name="Swingley W.D."/>
            <person name="Sadekar S."/>
            <person name="Mastrian S.D."/>
            <person name="Matthies H.J."/>
            <person name="Hao J."/>
            <person name="Ramos H."/>
            <person name="Acharya C.R."/>
            <person name="Conrad A.L."/>
            <person name="Taylor H.L."/>
            <person name="Dejesa L.C."/>
            <person name="Shah M.K."/>
            <person name="O'huallachain M.E."/>
            <person name="Lince M.T."/>
            <person name="Blankenship R.E."/>
            <person name="Beatty J.T."/>
            <person name="Touchman J.W."/>
        </authorList>
    </citation>
    <scope>NUCLEOTIDE SEQUENCE [LARGE SCALE GENOMIC DNA]</scope>
    <source>
        <strain evidence="12">ATCC 33942 / OCh 114</strain>
    </source>
</reference>
<keyword evidence="3" id="KW-0808">Transferase</keyword>
<evidence type="ECO:0000256" key="8">
    <source>
        <dbReference type="ARBA" id="ARBA00039866"/>
    </source>
</evidence>
<dbReference type="PANTHER" id="PTHR37323">
    <property type="entry name" value="GCN5-RELATED N-ACETYLTRANSFERASE"/>
    <property type="match status" value="1"/>
</dbReference>